<dbReference type="RefSeq" id="WP_280513656.1">
    <property type="nucleotide sequence ID" value="NZ_CP126114.1"/>
</dbReference>
<dbReference type="AlphaFoldDB" id="A0AA95MU76"/>
<reference evidence="1" key="1">
    <citation type="submission" date="2023-05" db="EMBL/GenBank/DDBJ databases">
        <title>Comparative genomics of Bacillaceae isolates and their secondary metabolite potential.</title>
        <authorList>
            <person name="Song L."/>
            <person name="Nielsen L.J."/>
            <person name="Mohite O."/>
            <person name="Xu X."/>
            <person name="Weber T."/>
            <person name="Kovacs A.T."/>
        </authorList>
    </citation>
    <scope>NUCLEOTIDE SEQUENCE</scope>
    <source>
        <strain evidence="1">XLM17</strain>
    </source>
</reference>
<accession>A0AA95MU76</accession>
<name>A0AA95MU76_9BACI</name>
<gene>
    <name evidence="1" type="ORF">QNH39_01090</name>
</gene>
<evidence type="ECO:0000313" key="1">
    <source>
        <dbReference type="EMBL" id="WHY86523.1"/>
    </source>
</evidence>
<sequence length="40" mass="4692">MKLGKELENTKGEWMKKVSLKIIDDTSKRLVKNLIKGFRD</sequence>
<proteinExistence type="predicted"/>
<dbReference type="KEGG" id="nnv:QNH39_01090"/>
<protein>
    <submittedName>
        <fullName evidence="1">Uncharacterized protein</fullName>
    </submittedName>
</protein>
<dbReference type="Proteomes" id="UP001178288">
    <property type="component" value="Chromosome"/>
</dbReference>
<keyword evidence="2" id="KW-1185">Reference proteome</keyword>
<evidence type="ECO:0000313" key="2">
    <source>
        <dbReference type="Proteomes" id="UP001178288"/>
    </source>
</evidence>
<organism evidence="1 2">
    <name type="scientific">Neobacillus novalis</name>
    <dbReference type="NCBI Taxonomy" id="220687"/>
    <lineage>
        <taxon>Bacteria</taxon>
        <taxon>Bacillati</taxon>
        <taxon>Bacillota</taxon>
        <taxon>Bacilli</taxon>
        <taxon>Bacillales</taxon>
        <taxon>Bacillaceae</taxon>
        <taxon>Neobacillus</taxon>
    </lineage>
</organism>
<dbReference type="EMBL" id="CP126114">
    <property type="protein sequence ID" value="WHY86523.1"/>
    <property type="molecule type" value="Genomic_DNA"/>
</dbReference>